<gene>
    <name evidence="11" type="primary">NUP133</name>
    <name evidence="11" type="ORF">O9K51_06228</name>
</gene>
<proteinExistence type="inferred from homology"/>
<dbReference type="GO" id="GO:0017056">
    <property type="term" value="F:structural constituent of nuclear pore"/>
    <property type="evidence" value="ECO:0007669"/>
    <property type="project" value="InterPro"/>
</dbReference>
<evidence type="ECO:0000259" key="9">
    <source>
        <dbReference type="Pfam" id="PF03177"/>
    </source>
</evidence>
<evidence type="ECO:0000256" key="8">
    <source>
        <dbReference type="SAM" id="MobiDB-lite"/>
    </source>
</evidence>
<evidence type="ECO:0000256" key="2">
    <source>
        <dbReference type="ARBA" id="ARBA00005569"/>
    </source>
</evidence>
<reference evidence="11" key="1">
    <citation type="submission" date="2023-01" db="EMBL/GenBank/DDBJ databases">
        <title>The growth and conidiation of Purpureocillium lavendulum are regulated by nitrogen source and histone H3K14 acetylation.</title>
        <authorList>
            <person name="Tang P."/>
            <person name="Han J."/>
            <person name="Zhang C."/>
            <person name="Tang P."/>
            <person name="Qi F."/>
            <person name="Zhang K."/>
            <person name="Liang L."/>
        </authorList>
    </citation>
    <scope>NUCLEOTIDE SEQUENCE</scope>
    <source>
        <strain evidence="11">YMF1.00683</strain>
    </source>
</reference>
<evidence type="ECO:0000256" key="3">
    <source>
        <dbReference type="ARBA" id="ARBA00022448"/>
    </source>
</evidence>
<keyword evidence="12" id="KW-1185">Reference proteome</keyword>
<dbReference type="EMBL" id="JAQHRD010000005">
    <property type="protein sequence ID" value="KAJ6440438.1"/>
    <property type="molecule type" value="Genomic_DNA"/>
</dbReference>
<evidence type="ECO:0000256" key="7">
    <source>
        <dbReference type="ARBA" id="ARBA00023242"/>
    </source>
</evidence>
<dbReference type="Proteomes" id="UP001163105">
    <property type="component" value="Unassembled WGS sequence"/>
</dbReference>
<dbReference type="PANTHER" id="PTHR13405:SF11">
    <property type="entry name" value="NUCLEAR PORE COMPLEX PROTEIN NUP133"/>
    <property type="match status" value="1"/>
</dbReference>
<keyword evidence="5" id="KW-0653">Protein transport</keyword>
<sequence>MPTAASSPSPSHHRPIRALRPLAPSSSMFSPAVAEGGPATATRSRRRQRPKSSESLVQPPKAKRQRLPLTEHTFAQPEAQSESVEAKPDSKPEAKPATVESKGRDAPTENFHPILRRESTVRTKKSKHGDRAANKGDGSLVLSCLKTSNNAFTVSKLPALPDRIRQDSSGNLSAQIFSSSGYALALTPAHAMVWPYNSTSQSPETFTFTLPSASKPSDPPPVGCLVSPSASSTEPGLVVVMSGSGKVVFWESISSAATFAFIKKDRSGVEYLISGMSSGEKVVGITNAESAGFILTFNSGRLAYMTVRDSHGRPAISVQFLRAGLTASGSGFLGSIRHAFSHLSLRGDIAAVRADRSARVGERNVVALTTKGKLQSWKVHRGGHNEPLGEADIRDRLASALKEADPQLEDFPVESLETVDFTFVPKGLEPKYLELSRLSDAMANDSPTVQHLLLLVSMTRANRSRYALAEAILTPTGCQIGMIRPITSYSTPFDSSDPTQTQRPRIYLPRPALVAFVVFDRAAVIASVAVPPESPDSQLQSDSHILPASFEDVVDFREDNVHEIVGSGFEETSTPNGSDESRSSRLKIKNPAVVLLVRGAGVVRIVTTDVDKFASDQPPQVSAKSKLEQAVFFGLKKDNPLIFDGRQDMTFSSDDLADAALEVSHEILCSSTSYISTLPASLEDNLLARSEALQRLMTHLRAIGADLDRKTRWKLLYNAEKMHVAAQLWKRHEAFTASRPAEDKQSLVSLVVDFIHEDQKHNPVVKKGEVDAVRYWFINDVYRLELFVAWSYEVIKVLYKDKCLDDARITTLLYEAMQINICTHLGAHDFRRSSLSFYGLEKEQLRMGILRDGYEGLPEPWTGCVYIANNLKRLTDLCDQWFKKHEQRRYGPKAPNQPDPQLVTKLYDDLPALTDAMLTAVLEHARWGLANSDSKAEAQEFVKTYDAERHNKPVSLAQYGKWEQGAMIAEKHGCLSALAVILLEHIETLEAQLAADDLSGAETKSLNSLRQAKKTQLEDSFSKYGEPFAFPLYDCLLGKHGVSAVLDFELDTLGFKTRFLRSRPTLARISWINDVQQEHDVEHASETLADLALNMESQVWKKKVELSLSKLALLAENERKPQARPSFTVKGDEARREERLQRVDDELVVVKIQDQLYGQVLPSTFDAVDSAAALNFALEAHSTNIPRRQKALLQLFTEGMERLLDHQALDPMYLIDLLTLVSLPAESRDEIPHPFWMALKVADTACHTDEVKAAKKLIWRRLFIRDDWAKINDTTGKGDTEVVARIAETELFAMFTDCIRYQDAREPFRYTPPDEVLGAFTEVLDRRFQSFSQGEQSKLLDAMRLEDKTLLQYTSKHRLAEWVRSTFETAQAEVENMTEEATRAGVSAVETHEPFPPFGRRSSTTAGVGNTLFDSED</sequence>
<comment type="subcellular location">
    <subcellularLocation>
        <location evidence="1">Nucleus envelope</location>
    </subcellularLocation>
</comment>
<feature type="region of interest" description="Disordered" evidence="8">
    <location>
        <begin position="1391"/>
        <end position="1417"/>
    </location>
</feature>
<dbReference type="FunFam" id="2.130.10.10:FF:001057">
    <property type="entry name" value="Nuclear pore complex subunit Nup133, putative"/>
    <property type="match status" value="1"/>
</dbReference>
<dbReference type="Gene3D" id="2.130.10.10">
    <property type="entry name" value="YVTN repeat-like/Quinoprotein amine dehydrogenase"/>
    <property type="match status" value="1"/>
</dbReference>
<dbReference type="InterPro" id="IPR007187">
    <property type="entry name" value="Nucleoporin_Nup133/Nup155_C"/>
</dbReference>
<name>A0AB34FMR3_9HYPO</name>
<dbReference type="Pfam" id="PF08801">
    <property type="entry name" value="Nucleoporin_N"/>
    <property type="match status" value="1"/>
</dbReference>
<protein>
    <submittedName>
        <fullName evidence="11">Nuclear pore complex subunit</fullName>
    </submittedName>
</protein>
<evidence type="ECO:0000259" key="10">
    <source>
        <dbReference type="Pfam" id="PF08801"/>
    </source>
</evidence>
<dbReference type="InterPro" id="IPR015943">
    <property type="entry name" value="WD40/YVTN_repeat-like_dom_sf"/>
</dbReference>
<dbReference type="Pfam" id="PF03177">
    <property type="entry name" value="Nucleoporin_C"/>
    <property type="match status" value="1"/>
</dbReference>
<dbReference type="SUPFAM" id="SSF117289">
    <property type="entry name" value="Nucleoporin domain"/>
    <property type="match status" value="1"/>
</dbReference>
<organism evidence="11 12">
    <name type="scientific">Purpureocillium lavendulum</name>
    <dbReference type="NCBI Taxonomy" id="1247861"/>
    <lineage>
        <taxon>Eukaryota</taxon>
        <taxon>Fungi</taxon>
        <taxon>Dikarya</taxon>
        <taxon>Ascomycota</taxon>
        <taxon>Pezizomycotina</taxon>
        <taxon>Sordariomycetes</taxon>
        <taxon>Hypocreomycetidae</taxon>
        <taxon>Hypocreales</taxon>
        <taxon>Ophiocordycipitaceae</taxon>
        <taxon>Purpureocillium</taxon>
    </lineage>
</organism>
<dbReference type="GO" id="GO:0006606">
    <property type="term" value="P:protein import into nucleus"/>
    <property type="evidence" value="ECO:0007669"/>
    <property type="project" value="TreeGrafter"/>
</dbReference>
<feature type="compositionally biased region" description="Basic and acidic residues" evidence="8">
    <location>
        <begin position="84"/>
        <end position="94"/>
    </location>
</feature>
<evidence type="ECO:0000256" key="6">
    <source>
        <dbReference type="ARBA" id="ARBA00023010"/>
    </source>
</evidence>
<evidence type="ECO:0000256" key="4">
    <source>
        <dbReference type="ARBA" id="ARBA00022816"/>
    </source>
</evidence>
<feature type="region of interest" description="Disordered" evidence="8">
    <location>
        <begin position="565"/>
        <end position="584"/>
    </location>
</feature>
<feature type="compositionally biased region" description="Low complexity" evidence="8">
    <location>
        <begin position="1"/>
        <end position="10"/>
    </location>
</feature>
<dbReference type="GO" id="GO:0000972">
    <property type="term" value="P:transcription-dependent tethering of RNA polymerase II gene DNA at nuclear periphery"/>
    <property type="evidence" value="ECO:0007669"/>
    <property type="project" value="TreeGrafter"/>
</dbReference>
<accession>A0AB34FMR3</accession>
<feature type="region of interest" description="Disordered" evidence="8">
    <location>
        <begin position="1"/>
        <end position="136"/>
    </location>
</feature>
<dbReference type="PANTHER" id="PTHR13405">
    <property type="entry name" value="NUCLEAR PORE COMPLEX PROTEIN NUP133"/>
    <property type="match status" value="1"/>
</dbReference>
<dbReference type="InterPro" id="IPR037624">
    <property type="entry name" value="Nup133-like"/>
</dbReference>
<dbReference type="GO" id="GO:0016973">
    <property type="term" value="P:poly(A)+ mRNA export from nucleus"/>
    <property type="evidence" value="ECO:0007669"/>
    <property type="project" value="TreeGrafter"/>
</dbReference>
<keyword evidence="3" id="KW-0813">Transport</keyword>
<evidence type="ECO:0000313" key="11">
    <source>
        <dbReference type="EMBL" id="KAJ6440438.1"/>
    </source>
</evidence>
<dbReference type="GO" id="GO:0031080">
    <property type="term" value="C:nuclear pore outer ring"/>
    <property type="evidence" value="ECO:0007669"/>
    <property type="project" value="TreeGrafter"/>
</dbReference>
<evidence type="ECO:0000256" key="1">
    <source>
        <dbReference type="ARBA" id="ARBA00004259"/>
    </source>
</evidence>
<keyword evidence="6" id="KW-0811">Translocation</keyword>
<evidence type="ECO:0000256" key="5">
    <source>
        <dbReference type="ARBA" id="ARBA00022927"/>
    </source>
</evidence>
<dbReference type="Gene3D" id="1.20.58.1380">
    <property type="match status" value="1"/>
</dbReference>
<keyword evidence="7" id="KW-0539">Nucleus</keyword>
<keyword evidence="4" id="KW-0509">mRNA transport</keyword>
<feature type="domain" description="Nucleoporin Nup133/Nup155-like N-terminal" evidence="10">
    <location>
        <begin position="147"/>
        <end position="604"/>
    </location>
</feature>
<evidence type="ECO:0000313" key="12">
    <source>
        <dbReference type="Proteomes" id="UP001163105"/>
    </source>
</evidence>
<comment type="similarity">
    <text evidence="2">Belongs to the nucleoporin Nup133 family.</text>
</comment>
<feature type="domain" description="Nucleoporin Nup133/Nup155-like C-terminal" evidence="9">
    <location>
        <begin position="715"/>
        <end position="1364"/>
    </location>
</feature>
<comment type="caution">
    <text evidence="11">The sequence shown here is derived from an EMBL/GenBank/DDBJ whole genome shotgun (WGS) entry which is preliminary data.</text>
</comment>
<dbReference type="InterPro" id="IPR014908">
    <property type="entry name" value="Nucleoporin_Nup133/Nup155_N"/>
</dbReference>